<name>A0A5C7WMP8_METME</name>
<dbReference type="SUPFAM" id="SSF53756">
    <property type="entry name" value="UDP-Glycosyltransferase/glycogen phosphorylase"/>
    <property type="match status" value="1"/>
</dbReference>
<feature type="domain" description="Glycosyl transferase family 1" evidence="1">
    <location>
        <begin position="174"/>
        <end position="287"/>
    </location>
</feature>
<dbReference type="InterPro" id="IPR028098">
    <property type="entry name" value="Glyco_trans_4-like_N"/>
</dbReference>
<evidence type="ECO:0000259" key="2">
    <source>
        <dbReference type="Pfam" id="PF13439"/>
    </source>
</evidence>
<organism evidence="3 4">
    <name type="scientific">Methylophilus methylotrophus</name>
    <name type="common">Bacterium W3A1</name>
    <dbReference type="NCBI Taxonomy" id="17"/>
    <lineage>
        <taxon>Bacteria</taxon>
        <taxon>Pseudomonadati</taxon>
        <taxon>Pseudomonadota</taxon>
        <taxon>Betaproteobacteria</taxon>
        <taxon>Nitrosomonadales</taxon>
        <taxon>Methylophilaceae</taxon>
        <taxon>Methylophilus</taxon>
    </lineage>
</organism>
<dbReference type="Pfam" id="PF00534">
    <property type="entry name" value="Glycos_transf_1"/>
    <property type="match status" value="1"/>
</dbReference>
<dbReference type="CDD" id="cd03814">
    <property type="entry name" value="GT4-like"/>
    <property type="match status" value="1"/>
</dbReference>
<dbReference type="Gene3D" id="3.40.50.2000">
    <property type="entry name" value="Glycogen Phosphorylase B"/>
    <property type="match status" value="2"/>
</dbReference>
<dbReference type="InterPro" id="IPR050194">
    <property type="entry name" value="Glycosyltransferase_grp1"/>
</dbReference>
<sequence>MMLIVTDTFQQTNGVSTTYKNLRRVARSRNLRFRVLHPSLFRWMPLPFYPEIQLNLQPWRLWRTLNRMQPSQLHIATEGLMGLVARCWCKLHKKPYTTSYHTRFPEYLQLMWHIPARWTYGYLRWFHRDALTTFVTTESMRQTLLKQGFKHLVIWSRGVSEQLISTSHAASSGSKLRVLNVGRVSKEKNLDALCVYQDEFEITIVGDGPYLNELKQKYPRVHFVGYHYGQALAELYANNDVFAFPSRTDTFGIVMIEAMCNGLPVAAFNVTGPCDVIEEGFSGVLYHDLKQAILRCRSLDRQAIRLKARSLWSWSHCFDTFHHHYQKSAEQLAQQPCQMQHDEHTPMR</sequence>
<dbReference type="PANTHER" id="PTHR45947:SF3">
    <property type="entry name" value="SULFOQUINOVOSYL TRANSFERASE SQD2"/>
    <property type="match status" value="1"/>
</dbReference>
<comment type="caution">
    <text evidence="3">The sequence shown here is derived from an EMBL/GenBank/DDBJ whole genome shotgun (WGS) entry which is preliminary data.</text>
</comment>
<evidence type="ECO:0000259" key="1">
    <source>
        <dbReference type="Pfam" id="PF00534"/>
    </source>
</evidence>
<gene>
    <name evidence="3" type="ORF">E6Q51_02435</name>
</gene>
<protein>
    <submittedName>
        <fullName evidence="3">Glycosyltransferase family 1 protein</fullName>
    </submittedName>
</protein>
<dbReference type="EMBL" id="SSGG01000041">
    <property type="protein sequence ID" value="TXI37848.1"/>
    <property type="molecule type" value="Genomic_DNA"/>
</dbReference>
<evidence type="ECO:0000313" key="3">
    <source>
        <dbReference type="EMBL" id="TXI37848.1"/>
    </source>
</evidence>
<dbReference type="AlphaFoldDB" id="A0A5C7WMP8"/>
<keyword evidence="3" id="KW-0808">Transferase</keyword>
<dbReference type="STRING" id="1122236.GCA_000378225_00604"/>
<dbReference type="Pfam" id="PF13439">
    <property type="entry name" value="Glyco_transf_4"/>
    <property type="match status" value="1"/>
</dbReference>
<reference evidence="3 4" key="1">
    <citation type="submission" date="2018-09" db="EMBL/GenBank/DDBJ databases">
        <title>Metagenome Assembled Genomes from an Advanced Water Purification Facility.</title>
        <authorList>
            <person name="Stamps B.W."/>
            <person name="Spear J.R."/>
        </authorList>
    </citation>
    <scope>NUCLEOTIDE SEQUENCE [LARGE SCALE GENOMIC DNA]</scope>
    <source>
        <strain evidence="3">Bin_42_2</strain>
    </source>
</reference>
<proteinExistence type="predicted"/>
<feature type="domain" description="Glycosyltransferase subfamily 4-like N-terminal" evidence="2">
    <location>
        <begin position="40"/>
        <end position="160"/>
    </location>
</feature>
<dbReference type="InterPro" id="IPR001296">
    <property type="entry name" value="Glyco_trans_1"/>
</dbReference>
<dbReference type="Proteomes" id="UP000321374">
    <property type="component" value="Unassembled WGS sequence"/>
</dbReference>
<dbReference type="PANTHER" id="PTHR45947">
    <property type="entry name" value="SULFOQUINOVOSYL TRANSFERASE SQD2"/>
    <property type="match status" value="1"/>
</dbReference>
<accession>A0A5C7WMP8</accession>
<evidence type="ECO:0000313" key="4">
    <source>
        <dbReference type="Proteomes" id="UP000321374"/>
    </source>
</evidence>
<dbReference type="GO" id="GO:0016757">
    <property type="term" value="F:glycosyltransferase activity"/>
    <property type="evidence" value="ECO:0007669"/>
    <property type="project" value="InterPro"/>
</dbReference>